<dbReference type="Pfam" id="PF04375">
    <property type="entry name" value="HemX"/>
    <property type="match status" value="1"/>
</dbReference>
<proteinExistence type="predicted"/>
<evidence type="ECO:0000256" key="1">
    <source>
        <dbReference type="SAM" id="Coils"/>
    </source>
</evidence>
<dbReference type="InterPro" id="IPR007470">
    <property type="entry name" value="HemX"/>
</dbReference>
<dbReference type="Proteomes" id="UP000295657">
    <property type="component" value="Unassembled WGS sequence"/>
</dbReference>
<dbReference type="OrthoDB" id="5739852at2"/>
<accession>A0A4R6V7Z5</accession>
<organism evidence="4 5">
    <name type="scientific">Mesocricetibacter intestinalis</name>
    <dbReference type="NCBI Taxonomy" id="1521930"/>
    <lineage>
        <taxon>Bacteria</taxon>
        <taxon>Pseudomonadati</taxon>
        <taxon>Pseudomonadota</taxon>
        <taxon>Gammaproteobacteria</taxon>
        <taxon>Pasteurellales</taxon>
        <taxon>Pasteurellaceae</taxon>
        <taxon>Mesocricetibacter</taxon>
    </lineage>
</organism>
<comment type="caution">
    <text evidence="4">The sequence shown here is derived from an EMBL/GenBank/DDBJ whole genome shotgun (WGS) entry which is preliminary data.</text>
</comment>
<evidence type="ECO:0000256" key="3">
    <source>
        <dbReference type="SAM" id="Phobius"/>
    </source>
</evidence>
<name>A0A4R6V7Z5_9PAST</name>
<keyword evidence="3" id="KW-0812">Transmembrane</keyword>
<evidence type="ECO:0000256" key="2">
    <source>
        <dbReference type="SAM" id="MobiDB-lite"/>
    </source>
</evidence>
<evidence type="ECO:0000313" key="5">
    <source>
        <dbReference type="Proteomes" id="UP000295657"/>
    </source>
</evidence>
<feature type="coiled-coil region" evidence="1">
    <location>
        <begin position="88"/>
        <end position="136"/>
    </location>
</feature>
<dbReference type="EMBL" id="SNYQ01000004">
    <property type="protein sequence ID" value="TDQ57605.1"/>
    <property type="molecule type" value="Genomic_DNA"/>
</dbReference>
<dbReference type="GO" id="GO:0032259">
    <property type="term" value="P:methylation"/>
    <property type="evidence" value="ECO:0007669"/>
    <property type="project" value="UniProtKB-KW"/>
</dbReference>
<dbReference type="PANTHER" id="PTHR38043:SF1">
    <property type="entry name" value="PROTEIN HEMX"/>
    <property type="match status" value="1"/>
</dbReference>
<keyword evidence="5" id="KW-1185">Reference proteome</keyword>
<feature type="region of interest" description="Disordered" evidence="2">
    <location>
        <begin position="1"/>
        <end position="30"/>
    </location>
</feature>
<dbReference type="PANTHER" id="PTHR38043">
    <property type="entry name" value="PROTEIN HEMX"/>
    <property type="match status" value="1"/>
</dbReference>
<feature type="compositionally biased region" description="Low complexity" evidence="2">
    <location>
        <begin position="391"/>
        <end position="417"/>
    </location>
</feature>
<keyword evidence="1" id="KW-0175">Coiled coil</keyword>
<protein>
    <submittedName>
        <fullName evidence="4">Uroporphyrin-3 C-methyltransferase</fullName>
    </submittedName>
</protein>
<gene>
    <name evidence="4" type="ORF">EDC45_1252</name>
</gene>
<reference evidence="4 5" key="1">
    <citation type="submission" date="2019-03" db="EMBL/GenBank/DDBJ databases">
        <title>Genomic Encyclopedia of Type Strains, Phase IV (KMG-IV): sequencing the most valuable type-strain genomes for metagenomic binning, comparative biology and taxonomic classification.</title>
        <authorList>
            <person name="Goeker M."/>
        </authorList>
    </citation>
    <scope>NUCLEOTIDE SEQUENCE [LARGE SCALE GENOMIC DNA]</scope>
    <source>
        <strain evidence="4 5">DSM 28403</strain>
    </source>
</reference>
<keyword evidence="3" id="KW-1133">Transmembrane helix</keyword>
<dbReference type="GO" id="GO:0008168">
    <property type="term" value="F:methyltransferase activity"/>
    <property type="evidence" value="ECO:0007669"/>
    <property type="project" value="UniProtKB-KW"/>
</dbReference>
<sequence>MTDKQTENADILPDEQGQTPEVPETGTATATEKVVVKRSGTGLSLLALLVALGIGGAGFYLGQQQVTKIEQKLTALESGNHSSGDIDLTQEREQLARLLEENRAGNAKIENFERQLAEKEQTLAELRTQIDKIRNRVKAEQPSDWLLSEADFLLTSALRKIVLDNDVDTGISLLKVADEVLEKVSDSRVVPVRAAINNDLKQLLSVNNVDQNAIMQRLSQLANTVDELAVMNVNFAESTQEDSQVSDSVTDWQSNLKKSAASFLDHFIRISPKTADSKELLAPNQDIYLRENIRLRLQIAILAVPRQQNELYKQSLETVASWVRTYFDTNTEVAQGFLKSIDELAEQSVYIDVPEKLTSLSALDKVLNKPETEVKKISLSADKGLSEEHPAPAAAEQPAEEQLPAPAEQQPADTKAQ</sequence>
<dbReference type="AlphaFoldDB" id="A0A4R6V7Z5"/>
<dbReference type="RefSeq" id="WP_133544582.1">
    <property type="nucleotide sequence ID" value="NZ_SNYQ01000004.1"/>
</dbReference>
<keyword evidence="4" id="KW-0489">Methyltransferase</keyword>
<keyword evidence="3" id="KW-0472">Membrane</keyword>
<keyword evidence="4" id="KW-0808">Transferase</keyword>
<evidence type="ECO:0000313" key="4">
    <source>
        <dbReference type="EMBL" id="TDQ57605.1"/>
    </source>
</evidence>
<feature type="region of interest" description="Disordered" evidence="2">
    <location>
        <begin position="378"/>
        <end position="417"/>
    </location>
</feature>
<feature type="transmembrane region" description="Helical" evidence="3">
    <location>
        <begin position="43"/>
        <end position="62"/>
    </location>
</feature>